<dbReference type="GO" id="GO:0003824">
    <property type="term" value="F:catalytic activity"/>
    <property type="evidence" value="ECO:0007669"/>
    <property type="project" value="InterPro"/>
</dbReference>
<dbReference type="AlphaFoldDB" id="T1BIS8"/>
<dbReference type="InterPro" id="IPR011013">
    <property type="entry name" value="Gal_mutarotase_sf_dom"/>
</dbReference>
<feature type="domain" description="Glucan biosynthesis periplasmic MdoG C-terminal" evidence="6">
    <location>
        <begin position="5"/>
        <end position="315"/>
    </location>
</feature>
<dbReference type="InterPro" id="IPR013783">
    <property type="entry name" value="Ig-like_fold"/>
</dbReference>
<dbReference type="InterPro" id="IPR007444">
    <property type="entry name" value="Glucan_biosyn_MdoG_C"/>
</dbReference>
<comment type="similarity">
    <text evidence="3">Belongs to the OpgD/OpgG family.</text>
</comment>
<dbReference type="GO" id="GO:0051274">
    <property type="term" value="P:beta-glucan biosynthetic process"/>
    <property type="evidence" value="ECO:0007669"/>
    <property type="project" value="TreeGrafter"/>
</dbReference>
<dbReference type="InterPro" id="IPR014756">
    <property type="entry name" value="Ig_E-set"/>
</dbReference>
<evidence type="ECO:0000256" key="5">
    <source>
        <dbReference type="ARBA" id="ARBA00022764"/>
    </source>
</evidence>
<name>T1BIS8_9ZZZZ</name>
<evidence type="ECO:0000259" key="6">
    <source>
        <dbReference type="Pfam" id="PF04349"/>
    </source>
</evidence>
<evidence type="ECO:0000256" key="4">
    <source>
        <dbReference type="ARBA" id="ARBA00015376"/>
    </source>
</evidence>
<comment type="pathway">
    <text evidence="2">Glycan metabolism; osmoregulated periplasmic glucan (OPG) biosynthesis.</text>
</comment>
<organism evidence="7">
    <name type="scientific">mine drainage metagenome</name>
    <dbReference type="NCBI Taxonomy" id="410659"/>
    <lineage>
        <taxon>unclassified sequences</taxon>
        <taxon>metagenomes</taxon>
        <taxon>ecological metagenomes</taxon>
    </lineage>
</organism>
<dbReference type="SUPFAM" id="SSF81296">
    <property type="entry name" value="E set domains"/>
    <property type="match status" value="1"/>
</dbReference>
<proteinExistence type="inferred from homology"/>
<dbReference type="Gene3D" id="2.60.40.10">
    <property type="entry name" value="Immunoglobulins"/>
    <property type="match status" value="1"/>
</dbReference>
<comment type="subcellular location">
    <subcellularLocation>
        <location evidence="1">Periplasm</location>
    </subcellularLocation>
</comment>
<dbReference type="GO" id="GO:0030288">
    <property type="term" value="C:outer membrane-bounded periplasmic space"/>
    <property type="evidence" value="ECO:0007669"/>
    <property type="project" value="TreeGrafter"/>
</dbReference>
<sequence length="318" mass="36200">AVPNSPQHFPAFRSFWIVPPARQSSALTLFALLDGSSVTGAYRFHLIPGQTAEMQVSAVLFLRHPVARLGLAPLVSMFLRGRMEESRPGRLHPAVHDSDGLSYETATGRWVWSPLIDPGRLTIRMFRLGDPRGFGFMQRDHHFKAYQALHRHYQDSPDVWIEPHGTWGAGRLELVEIPTKRATDDNIMAFWVPQRQPAPGEPFMLRYTIRWGRVHTPPASLGRMTATREAVSPHGYRTFTLSIQSERLDTIPPWIRLEPSVTVHGPGKVSDVSLIKLAGTRRWQLRFTVPDHPGLVLKAWIHYHAKPLTEVWTYQIPR</sequence>
<feature type="non-terminal residue" evidence="7">
    <location>
        <position position="1"/>
    </location>
</feature>
<dbReference type="PANTHER" id="PTHR30504:SF4">
    <property type="entry name" value="GLUCANS BIOSYNTHESIS PROTEIN G"/>
    <property type="match status" value="1"/>
</dbReference>
<dbReference type="PANTHER" id="PTHR30504">
    <property type="entry name" value="GLUCANS BIOSYNTHESIS PROTEIN"/>
    <property type="match status" value="1"/>
</dbReference>
<reference evidence="7" key="2">
    <citation type="journal article" date="2014" name="ISME J.">
        <title>Microbial stratification in low pH oxic and suboxic macroscopic growths along an acid mine drainage.</title>
        <authorList>
            <person name="Mendez-Garcia C."/>
            <person name="Mesa V."/>
            <person name="Sprenger R.R."/>
            <person name="Richter M."/>
            <person name="Diez M.S."/>
            <person name="Solano J."/>
            <person name="Bargiela R."/>
            <person name="Golyshina O.V."/>
            <person name="Manteca A."/>
            <person name="Ramos J.L."/>
            <person name="Gallego J.R."/>
            <person name="Llorente I."/>
            <person name="Martins Dos Santos V.A."/>
            <person name="Jensen O.N."/>
            <person name="Pelaez A.I."/>
            <person name="Sanchez J."/>
            <person name="Ferrer M."/>
        </authorList>
    </citation>
    <scope>NUCLEOTIDE SEQUENCE</scope>
</reference>
<dbReference type="EMBL" id="AUZX01003808">
    <property type="protein sequence ID" value="EQD72881.1"/>
    <property type="molecule type" value="Genomic_DNA"/>
</dbReference>
<gene>
    <name evidence="7" type="ORF">B1A_05227</name>
</gene>
<dbReference type="GO" id="GO:0030246">
    <property type="term" value="F:carbohydrate binding"/>
    <property type="evidence" value="ECO:0007669"/>
    <property type="project" value="InterPro"/>
</dbReference>
<dbReference type="InterPro" id="IPR014718">
    <property type="entry name" value="GH-type_carb-bd"/>
</dbReference>
<dbReference type="SUPFAM" id="SSF74650">
    <property type="entry name" value="Galactose mutarotase-like"/>
    <property type="match status" value="1"/>
</dbReference>
<evidence type="ECO:0000256" key="3">
    <source>
        <dbReference type="ARBA" id="ARBA00009284"/>
    </source>
</evidence>
<dbReference type="Pfam" id="PF04349">
    <property type="entry name" value="MdoG"/>
    <property type="match status" value="1"/>
</dbReference>
<comment type="caution">
    <text evidence="7">The sequence shown here is derived from an EMBL/GenBank/DDBJ whole genome shotgun (WGS) entry which is preliminary data.</text>
</comment>
<evidence type="ECO:0000313" key="7">
    <source>
        <dbReference type="EMBL" id="EQD72881.1"/>
    </source>
</evidence>
<protein>
    <recommendedName>
        <fullName evidence="4">Glucans biosynthesis protein G</fullName>
    </recommendedName>
</protein>
<dbReference type="InterPro" id="IPR014438">
    <property type="entry name" value="Glucan_biosyn_MdoG/MdoD"/>
</dbReference>
<evidence type="ECO:0000256" key="2">
    <source>
        <dbReference type="ARBA" id="ARBA00005001"/>
    </source>
</evidence>
<dbReference type="UniPathway" id="UPA00637"/>
<reference evidence="7" key="1">
    <citation type="submission" date="2013-08" db="EMBL/GenBank/DDBJ databases">
        <authorList>
            <person name="Mendez C."/>
            <person name="Richter M."/>
            <person name="Ferrer M."/>
            <person name="Sanchez J."/>
        </authorList>
    </citation>
    <scope>NUCLEOTIDE SEQUENCE</scope>
</reference>
<evidence type="ECO:0000256" key="1">
    <source>
        <dbReference type="ARBA" id="ARBA00004418"/>
    </source>
</evidence>
<dbReference type="Gene3D" id="2.70.98.10">
    <property type="match status" value="1"/>
</dbReference>
<keyword evidence="5" id="KW-0574">Periplasm</keyword>
<accession>T1BIS8</accession>